<proteinExistence type="predicted"/>
<evidence type="ECO:0000313" key="1">
    <source>
        <dbReference type="EMBL" id="KAH9304830.1"/>
    </source>
</evidence>
<feature type="non-terminal residue" evidence="1">
    <location>
        <position position="52"/>
    </location>
</feature>
<dbReference type="Proteomes" id="UP000824469">
    <property type="component" value="Unassembled WGS sequence"/>
</dbReference>
<dbReference type="EMBL" id="JAHRHJ020000008">
    <property type="protein sequence ID" value="KAH9304830.1"/>
    <property type="molecule type" value="Genomic_DNA"/>
</dbReference>
<name>A0AA38CQ04_TAXCH</name>
<evidence type="ECO:0000313" key="2">
    <source>
        <dbReference type="Proteomes" id="UP000824469"/>
    </source>
</evidence>
<reference evidence="1 2" key="1">
    <citation type="journal article" date="2021" name="Nat. Plants">
        <title>The Taxus genome provides insights into paclitaxel biosynthesis.</title>
        <authorList>
            <person name="Xiong X."/>
            <person name="Gou J."/>
            <person name="Liao Q."/>
            <person name="Li Y."/>
            <person name="Zhou Q."/>
            <person name="Bi G."/>
            <person name="Li C."/>
            <person name="Du R."/>
            <person name="Wang X."/>
            <person name="Sun T."/>
            <person name="Guo L."/>
            <person name="Liang H."/>
            <person name="Lu P."/>
            <person name="Wu Y."/>
            <person name="Zhang Z."/>
            <person name="Ro D.K."/>
            <person name="Shang Y."/>
            <person name="Huang S."/>
            <person name="Yan J."/>
        </authorList>
    </citation>
    <scope>NUCLEOTIDE SEQUENCE [LARGE SCALE GENOMIC DNA]</scope>
    <source>
        <strain evidence="1">Ta-2019</strain>
    </source>
</reference>
<comment type="caution">
    <text evidence="1">The sequence shown here is derived from an EMBL/GenBank/DDBJ whole genome shotgun (WGS) entry which is preliminary data.</text>
</comment>
<gene>
    <name evidence="1" type="ORF">KI387_009234</name>
</gene>
<protein>
    <submittedName>
        <fullName evidence="1">Uncharacterized protein</fullName>
    </submittedName>
</protein>
<feature type="non-terminal residue" evidence="1">
    <location>
        <position position="1"/>
    </location>
</feature>
<organism evidence="1 2">
    <name type="scientific">Taxus chinensis</name>
    <name type="common">Chinese yew</name>
    <name type="synonym">Taxus wallichiana var. chinensis</name>
    <dbReference type="NCBI Taxonomy" id="29808"/>
    <lineage>
        <taxon>Eukaryota</taxon>
        <taxon>Viridiplantae</taxon>
        <taxon>Streptophyta</taxon>
        <taxon>Embryophyta</taxon>
        <taxon>Tracheophyta</taxon>
        <taxon>Spermatophyta</taxon>
        <taxon>Pinopsida</taxon>
        <taxon>Pinidae</taxon>
        <taxon>Conifers II</taxon>
        <taxon>Cupressales</taxon>
        <taxon>Taxaceae</taxon>
        <taxon>Taxus</taxon>
    </lineage>
</organism>
<dbReference type="AlphaFoldDB" id="A0AA38CQ04"/>
<keyword evidence="2" id="KW-1185">Reference proteome</keyword>
<accession>A0AA38CQ04</accession>
<sequence length="52" mass="6209">AYDTLSDPSLREDYDWSLQNRMKLGENEGGFDHSNNYVWEAQIMELIRRRST</sequence>